<dbReference type="Gene3D" id="3.40.50.150">
    <property type="entry name" value="Vaccinia Virus protein VP39"/>
    <property type="match status" value="1"/>
</dbReference>
<gene>
    <name evidence="5" type="ORF">CPAV1605_1034</name>
</gene>
<dbReference type="InterPro" id="IPR029063">
    <property type="entry name" value="SAM-dependent_MTases_sf"/>
</dbReference>
<dbReference type="AlphaFoldDB" id="A0A5E8CJD8"/>
<dbReference type="Gene3D" id="3.90.1150.10">
    <property type="entry name" value="Aspartate Aminotransferase, domain 1"/>
    <property type="match status" value="1"/>
</dbReference>
<proteinExistence type="predicted"/>
<sequence>MNYKIKNKIDNPIHIENFYDKEGTLIYEKIIDHPNYYLYKTEKNLIASKFKEIAEHLAPNSIIIEIACGSGEKIFPLVKETTKASNKCMFVANDISEKFLELTKSFYNRNEIEIDIIAGNIFKEANIIRKHYPYQPIVMCWLGSSFLNFPISKGQEILKYLINTIQPEMLLLGYDCWNIGKKEKLFNAYYNDITERFIRNGYKNSLNNEIPSELTYHVEINADQERVEMGFINNNNEFNIVEVSHKISSDKINETIEKLELFPIKIFNDIDTKYELGFYRTNYGLNPKQFWNIAQKNNSAFIDISYSIQKLQSDELKLDYNPWNPSYASPLEKTKITENILNYWSSIPGTILQNSYIKLPQKYISHTRLLRGGTAAIASILETLDFQNANDNEKYSINKPKKIVIRFIPDYQICKASVKLSVLSFLDIPYNLNIEHIVELIKLNKDQIVAIMTTNPSAPLGKFHPELLNILSKFVDKNKWLWIIDEILLPTLSLLPPTNLFSFPIENLPICLIGGFQKIGLEEFSPTFISLLDSQHISNFAKKLFNTINKYSLTSQDLSRLGYLFDNNILKSLQVKRNKMLVKQRLKFKYWFNYFKIDYQIYDSMCTWVDLSRWITNNRTHKDFYNLLFTKYKILVTPGQFLGEKRPGFFRVLYTSSSKELYYLAKSIFQLLSEISSEFMINYYQNIFKDAKKNTEVIFSIIQREYLTEKPVVERRPYIFYLGHIPSFLWIIMRRAFNVDPLNLEFEALFERGIDPCLRTGNVHANSVDKIQKENNGIIHYPNSEKILSYSNQVNNSINELIKRTLNLDSNKTKIQPFLLGLEHEYMHQETLFYMIQKTPLSWFNKKNIILPEIPKDQEPIKNEWIKMPKSQVYLGIENSEINFHNYIWDNEYGEGYINMEECWMSKYPITIKQYLEFINDKGYENEKYWKKEHWEWFQTKNIFSPENWIIKEKKWYLRLSCREVPIECVYNYNVSVSLAEAMAYSEWYNKKNNMETHIPTEAEWYQAIERTSKELPSLYYNLYKSDVGNLNRLEPIMIKYDIELENNYGVSHLIGNAWELTSSPFYPIDKSIEKFNKEKYYPEYSTDFFDGKHYILKGASWATPLKMVRPSFRNFYQDLYRYTFSQFRLITHKSPDISKNN</sequence>
<feature type="domain" description="Histidine-specific methyltransferase SAM-dependent" evidence="4">
    <location>
        <begin position="14"/>
        <end position="235"/>
    </location>
</feature>
<evidence type="ECO:0000256" key="2">
    <source>
        <dbReference type="ARBA" id="ARBA00022679"/>
    </source>
</evidence>
<reference evidence="5" key="1">
    <citation type="submission" date="2019-09" db="EMBL/GenBank/DDBJ databases">
        <authorList>
            <person name="Needham M D."/>
        </authorList>
    </citation>
    <scope>NUCLEOTIDE SEQUENCE</scope>
</reference>
<dbReference type="Gene3D" id="3.40.640.10">
    <property type="entry name" value="Type I PLP-dependent aspartate aminotransferase-like (Major domain)"/>
    <property type="match status" value="1"/>
</dbReference>
<dbReference type="GO" id="GO:0008168">
    <property type="term" value="F:methyltransferase activity"/>
    <property type="evidence" value="ECO:0007669"/>
    <property type="project" value="UniProtKB-KW"/>
</dbReference>
<accession>A0A5E8CJD8</accession>
<dbReference type="InterPro" id="IPR019257">
    <property type="entry name" value="MeTrfase_dom"/>
</dbReference>
<dbReference type="SUPFAM" id="SSF53335">
    <property type="entry name" value="S-adenosyl-L-methionine-dependent methyltransferases"/>
    <property type="match status" value="1"/>
</dbReference>
<dbReference type="PANTHER" id="PTHR43397">
    <property type="entry name" value="ERGOTHIONEINE BIOSYNTHESIS PROTEIN 1"/>
    <property type="match status" value="1"/>
</dbReference>
<dbReference type="InterPro" id="IPR015421">
    <property type="entry name" value="PyrdxlP-dep_Trfase_major"/>
</dbReference>
<dbReference type="InterPro" id="IPR015422">
    <property type="entry name" value="PyrdxlP-dep_Trfase_small"/>
</dbReference>
<dbReference type="SUPFAM" id="SSF56436">
    <property type="entry name" value="C-type lectin-like"/>
    <property type="match status" value="1"/>
</dbReference>
<dbReference type="Pfam" id="PF03781">
    <property type="entry name" value="FGE-sulfatase"/>
    <property type="match status" value="1"/>
</dbReference>
<dbReference type="InterPro" id="IPR016187">
    <property type="entry name" value="CTDL_fold"/>
</dbReference>
<dbReference type="InterPro" id="IPR051128">
    <property type="entry name" value="EgtD_Methyltrsf_superfamily"/>
</dbReference>
<keyword evidence="2 5" id="KW-0808">Transferase</keyword>
<dbReference type="InterPro" id="IPR005532">
    <property type="entry name" value="SUMF_dom"/>
</dbReference>
<dbReference type="EMBL" id="CABVLZ010000004">
    <property type="protein sequence ID" value="VVU95286.1"/>
    <property type="molecule type" value="Genomic_DNA"/>
</dbReference>
<protein>
    <submittedName>
        <fullName evidence="5">Histidine-specific methyltransferase, SAM-dependent</fullName>
    </submittedName>
</protein>
<dbReference type="Gene3D" id="3.90.1580.10">
    <property type="entry name" value="paralog of FGE (formylglycine-generating enzyme)"/>
    <property type="match status" value="1"/>
</dbReference>
<dbReference type="PANTHER" id="PTHR43397:SF1">
    <property type="entry name" value="ERGOTHIONEINE BIOSYNTHESIS PROTEIN 1"/>
    <property type="match status" value="1"/>
</dbReference>
<dbReference type="InterPro" id="IPR015424">
    <property type="entry name" value="PyrdxlP-dep_Trfase"/>
</dbReference>
<organism evidence="5">
    <name type="scientific">seawater metagenome</name>
    <dbReference type="NCBI Taxonomy" id="1561972"/>
    <lineage>
        <taxon>unclassified sequences</taxon>
        <taxon>metagenomes</taxon>
        <taxon>ecological metagenomes</taxon>
    </lineage>
</organism>
<name>A0A5E8CJD8_9ZZZZ</name>
<dbReference type="Pfam" id="PF10017">
    <property type="entry name" value="Methyltransf_33"/>
    <property type="match status" value="1"/>
</dbReference>
<dbReference type="SUPFAM" id="SSF53383">
    <property type="entry name" value="PLP-dependent transferases"/>
    <property type="match status" value="1"/>
</dbReference>
<evidence type="ECO:0000259" key="3">
    <source>
        <dbReference type="Pfam" id="PF03781"/>
    </source>
</evidence>
<evidence type="ECO:0000256" key="1">
    <source>
        <dbReference type="ARBA" id="ARBA00022603"/>
    </source>
</evidence>
<evidence type="ECO:0000259" key="4">
    <source>
        <dbReference type="Pfam" id="PF10017"/>
    </source>
</evidence>
<keyword evidence="1 5" id="KW-0489">Methyltransferase</keyword>
<feature type="domain" description="Sulfatase-modifying factor enzyme-like" evidence="3">
    <location>
        <begin position="866"/>
        <end position="1131"/>
    </location>
</feature>
<dbReference type="InterPro" id="IPR042095">
    <property type="entry name" value="SUMF_sf"/>
</dbReference>
<evidence type="ECO:0000313" key="5">
    <source>
        <dbReference type="EMBL" id="VVU95286.1"/>
    </source>
</evidence>
<dbReference type="GO" id="GO:0032259">
    <property type="term" value="P:methylation"/>
    <property type="evidence" value="ECO:0007669"/>
    <property type="project" value="UniProtKB-KW"/>
</dbReference>